<evidence type="ECO:0000313" key="2">
    <source>
        <dbReference type="EMBL" id="DAD66490.1"/>
    </source>
</evidence>
<name>A0A8S5L9N7_9CAUD</name>
<reference evidence="2" key="1">
    <citation type="journal article" date="2021" name="Proc. Natl. Acad. Sci. U.S.A.">
        <title>A Catalog of Tens of Thousands of Viruses from Human Metagenomes Reveals Hidden Associations with Chronic Diseases.</title>
        <authorList>
            <person name="Tisza M.J."/>
            <person name="Buck C.B."/>
        </authorList>
    </citation>
    <scope>NUCLEOTIDE SEQUENCE</scope>
    <source>
        <strain evidence="2">CtPuP5</strain>
    </source>
</reference>
<sequence>MIEVKNTSKLVFELNALQIDYNKEKEDALIELISKKYNVPKNRIEFNFVPLTVNDKGQKISLNNDIIENIQDPKFQSSLFKEYLELKEIEDIDMDAINTIDGEVNSYIDFDAYKNYKRYVIKYVKWSNYLSYGADNYFDFTKLKGLVLLNGSPENQCGKTTFAIDLLRFALFGKADKSPTLDSVFNIYLPDVTEVIVEACIEIEGIDYIIKRTVTRPPLKKRTPKSKAKQTIEYFRLLDGETELLENCQDESVGKTNQLIKESVGTLEDFNLVMSATAYSLGELLRMGQSDKGRLFSRWLGLLSLEKKEEVAKKLYKEKILPTFESSKYNRETLQQEIDDYLICIDNHKNSIIKKHEEQEKSIESINRLDKEKSTVLSSKKTVKDGLERLDVTTIETQITRLTNDLILKRANMAKMKEDYITNLKNAVFNKESLDIARKNKEEWKTKTDEIRSTVVLLKKQNAEIQNLIDQGMCPTCGQQIDVSNKNKHIAENNAEIEKLIADGIAAKQKVDKYENEINQLELDKEKADKKAKSELTMTALKSNIDTIKLQIAELERQKAEFETNKENLKWNNEINLKVNNINVSISNETRIKENIIKDIQNLNNDIKNYTKSIEDRRKLIDKIIKEEEIKRNWNIYQQLVGKNGIVKIVLKKALPAINNELSRLLNGLCDFKVILSISDDNKVCLDLYKDGQKLDLGVASSGFEGTMASLALRAALGNMATMPKPNFIVLDEIIGTIGSDNLPNVKKLFDRILTNYNFIIHITHMENIYDWHDMMITVVKSGNVSTISSTI</sequence>
<dbReference type="SUPFAM" id="SSF52540">
    <property type="entry name" value="P-loop containing nucleoside triphosphate hydrolases"/>
    <property type="match status" value="1"/>
</dbReference>
<dbReference type="EMBL" id="BK014662">
    <property type="protein sequence ID" value="DAD66490.1"/>
    <property type="molecule type" value="Genomic_DNA"/>
</dbReference>
<evidence type="ECO:0000256" key="1">
    <source>
        <dbReference type="SAM" id="Coils"/>
    </source>
</evidence>
<keyword evidence="1" id="KW-0175">Coiled coil</keyword>
<dbReference type="PANTHER" id="PTHR32114:SF2">
    <property type="entry name" value="ABC TRANSPORTER ABCH.3"/>
    <property type="match status" value="1"/>
</dbReference>
<dbReference type="Gene3D" id="3.40.50.300">
    <property type="entry name" value="P-loop containing nucleotide triphosphate hydrolases"/>
    <property type="match status" value="2"/>
</dbReference>
<dbReference type="SUPFAM" id="SSF75712">
    <property type="entry name" value="Rad50 coiled-coil Zn hook"/>
    <property type="match status" value="1"/>
</dbReference>
<organism evidence="2">
    <name type="scientific">Myoviridae sp. ctPuP5</name>
    <dbReference type="NCBI Taxonomy" id="2823543"/>
    <lineage>
        <taxon>Viruses</taxon>
        <taxon>Duplodnaviria</taxon>
        <taxon>Heunggongvirae</taxon>
        <taxon>Uroviricota</taxon>
        <taxon>Caudoviricetes</taxon>
    </lineage>
</organism>
<accession>A0A8S5L9N7</accession>
<dbReference type="PANTHER" id="PTHR32114">
    <property type="entry name" value="ABC TRANSPORTER ABCH.3"/>
    <property type="match status" value="1"/>
</dbReference>
<dbReference type="InterPro" id="IPR027417">
    <property type="entry name" value="P-loop_NTPase"/>
</dbReference>
<protein>
    <submittedName>
        <fullName evidence="2">Structural maintenance of chromosomes protein</fullName>
    </submittedName>
</protein>
<proteinExistence type="predicted"/>
<feature type="coiled-coil region" evidence="1">
    <location>
        <begin position="497"/>
        <end position="620"/>
    </location>
</feature>
<dbReference type="Gene3D" id="1.10.287.510">
    <property type="entry name" value="Helix hairpin bin"/>
    <property type="match status" value="1"/>
</dbReference>